<keyword evidence="10" id="KW-1185">Reference proteome</keyword>
<dbReference type="InterPro" id="IPR012910">
    <property type="entry name" value="Plug_dom"/>
</dbReference>
<keyword evidence="3" id="KW-0998">Cell outer membrane</keyword>
<feature type="signal peptide" evidence="6">
    <location>
        <begin position="1"/>
        <end position="39"/>
    </location>
</feature>
<comment type="similarity">
    <text evidence="4">Belongs to the TonB-dependent receptor family.</text>
</comment>
<sequence length="1093" mass="119373">MAKPQAILASTFLERRFTIRLLGGASSLALCMAAAPAMAAAPHGSPRNQSAGQQDSSRPQTGDQDEDQDNGGVAPTDSAATEPQTDQPVNEIVVTGIRSSLKSAQALKRNSDVVGDSITAEDIGALPDRSVTEALQRVPGVSISHFEAGVDPDHFSTEGSGVVIRGLTYTRSELNGRDTFSANNQRGLSFADVPSELLGGVDVFKSPSAEMIEGGIAGTVNLRTRKPFDADGLVVAGTAEINYGDFVDNSAPTVSALVSDRWDTGIGEFGVLASFVRSEVVSRADSVQISNWGERLLGNDGVLYQPGATYDDGEPIPGTTMYLPRGAAQRSQEFDRTRYGYSAALQYRSPDESLNATFQFLRSDSRQTWTEHSIEVATDNVLSNGDAQPYPGTEFAYDDDNVFTDGIITAPNGYRAGDNPRAPENGLQSNNISRGNNGRFVTSDYSANIKWNATDRLAVNLDYQHVDSFVDVYDMTIWGSTFQNAEIHMHGDDPATVDFLPIGNETTPYFDEAHDSYLDPYNSFYRSAMDHIEQSKGNEDAARIDLDYAFPDDPWLESLRAGYRFSDRKNVSKSTSYNWGALSEIWGGSGPVWFDESVDGDPNSAGGSPGPQEAFFYDNFFRGQANDASHGGRLFAPSDLVLDYDAASQAGLAIGDEWRDRLLDGCPQNWVPVAQRCDTLDGTPFLPGEVNPIHERTHAAYVQASWDHDFNNGWDLSGNVGFRYVHTDRRASGFLSFPQNTVTCEEADDGTPPRPICSYGPELIDAVNRFQNGATTATTSDLSYDYLLPSLNAKLSVGGGLQFRLAINRAIAPPDFDDTRNYYNVALNTDDQVVLSNNGPIGIFQIGNPNLKPVVAHNYDATAEWYFSDVGQLTLSLFHKDLYNVATTSTERQSFTNNGETFDAIVTTPLNSDDVGKINGLELAYQQTYDFLPGILSGLGLSANFTYVDSSGVSNSSIDPDDPNVADGNLVSVDTSKLPLEGLSKYQFNVTPFYSRNGLEIRAAYSWRSRNLLTTRDVIVPNSPVFNEAYGQLDASIFYAVTDNIRMGFQAVNLTNSISETQYVINDELLKRPRNWFINDTRFTFSIRAQFGD</sequence>
<keyword evidence="9" id="KW-0675">Receptor</keyword>
<name>A0ABZ0B4R0_9SPHN</name>
<gene>
    <name evidence="9" type="ORF">RPR59_07730</name>
</gene>
<feature type="compositionally biased region" description="Polar residues" evidence="5">
    <location>
        <begin position="78"/>
        <end position="88"/>
    </location>
</feature>
<evidence type="ECO:0000313" key="10">
    <source>
        <dbReference type="Proteomes" id="UP001302249"/>
    </source>
</evidence>
<dbReference type="PANTHER" id="PTHR40980">
    <property type="entry name" value="PLUG DOMAIN-CONTAINING PROTEIN"/>
    <property type="match status" value="1"/>
</dbReference>
<dbReference type="Pfam" id="PF00593">
    <property type="entry name" value="TonB_dep_Rec_b-barrel"/>
    <property type="match status" value="1"/>
</dbReference>
<evidence type="ECO:0000256" key="4">
    <source>
        <dbReference type="RuleBase" id="RU003357"/>
    </source>
</evidence>
<feature type="region of interest" description="Disordered" evidence="5">
    <location>
        <begin position="40"/>
        <end position="90"/>
    </location>
</feature>
<dbReference type="NCBIfam" id="TIGR01782">
    <property type="entry name" value="TonB-Xanth-Caul"/>
    <property type="match status" value="1"/>
</dbReference>
<dbReference type="Gene3D" id="2.40.170.20">
    <property type="entry name" value="TonB-dependent receptor, beta-barrel domain"/>
    <property type="match status" value="1"/>
</dbReference>
<keyword evidence="6" id="KW-0732">Signal</keyword>
<evidence type="ECO:0000256" key="3">
    <source>
        <dbReference type="ARBA" id="ARBA00023237"/>
    </source>
</evidence>
<dbReference type="Proteomes" id="UP001302249">
    <property type="component" value="Chromosome"/>
</dbReference>
<keyword evidence="4" id="KW-0798">TonB box</keyword>
<dbReference type="RefSeq" id="WP_313912749.1">
    <property type="nucleotide sequence ID" value="NZ_CP135076.1"/>
</dbReference>
<protein>
    <submittedName>
        <fullName evidence="9">TonB-dependent receptor</fullName>
    </submittedName>
</protein>
<feature type="domain" description="TonB-dependent receptor plug" evidence="8">
    <location>
        <begin position="116"/>
        <end position="219"/>
    </location>
</feature>
<dbReference type="InterPro" id="IPR000531">
    <property type="entry name" value="Beta-barrel_TonB"/>
</dbReference>
<accession>A0ABZ0B4R0</accession>
<dbReference type="InterPro" id="IPR010104">
    <property type="entry name" value="TonB_rcpt_bac"/>
</dbReference>
<evidence type="ECO:0000259" key="7">
    <source>
        <dbReference type="Pfam" id="PF00593"/>
    </source>
</evidence>
<evidence type="ECO:0000256" key="1">
    <source>
        <dbReference type="ARBA" id="ARBA00004442"/>
    </source>
</evidence>
<evidence type="ECO:0000313" key="9">
    <source>
        <dbReference type="EMBL" id="WNO52372.1"/>
    </source>
</evidence>
<evidence type="ECO:0000256" key="5">
    <source>
        <dbReference type="SAM" id="MobiDB-lite"/>
    </source>
</evidence>
<dbReference type="PANTHER" id="PTHR40980:SF3">
    <property type="entry name" value="TONB-DEPENDENT RECEPTOR-LIKE BETA-BARREL DOMAIN-CONTAINING PROTEIN"/>
    <property type="match status" value="1"/>
</dbReference>
<dbReference type="EMBL" id="CP135076">
    <property type="protein sequence ID" value="WNO52372.1"/>
    <property type="molecule type" value="Genomic_DNA"/>
</dbReference>
<dbReference type="Pfam" id="PF07715">
    <property type="entry name" value="Plug"/>
    <property type="match status" value="1"/>
</dbReference>
<evidence type="ECO:0000256" key="6">
    <source>
        <dbReference type="SAM" id="SignalP"/>
    </source>
</evidence>
<feature type="compositionally biased region" description="Polar residues" evidence="5">
    <location>
        <begin position="46"/>
        <end position="62"/>
    </location>
</feature>
<dbReference type="InterPro" id="IPR036942">
    <property type="entry name" value="Beta-barrel_TonB_sf"/>
</dbReference>
<dbReference type="InterPro" id="IPR037066">
    <property type="entry name" value="Plug_dom_sf"/>
</dbReference>
<organism evidence="9 10">
    <name type="scientific">Stakelama saccharophila</name>
    <dbReference type="NCBI Taxonomy" id="3075605"/>
    <lineage>
        <taxon>Bacteria</taxon>
        <taxon>Pseudomonadati</taxon>
        <taxon>Pseudomonadota</taxon>
        <taxon>Alphaproteobacteria</taxon>
        <taxon>Sphingomonadales</taxon>
        <taxon>Sphingomonadaceae</taxon>
        <taxon>Stakelama</taxon>
    </lineage>
</organism>
<dbReference type="SUPFAM" id="SSF56935">
    <property type="entry name" value="Porins"/>
    <property type="match status" value="1"/>
</dbReference>
<feature type="domain" description="TonB-dependent receptor-like beta-barrel" evidence="7">
    <location>
        <begin position="508"/>
        <end position="1054"/>
    </location>
</feature>
<evidence type="ECO:0000256" key="2">
    <source>
        <dbReference type="ARBA" id="ARBA00023136"/>
    </source>
</evidence>
<comment type="subcellular location">
    <subcellularLocation>
        <location evidence="1 4">Cell outer membrane</location>
    </subcellularLocation>
</comment>
<proteinExistence type="inferred from homology"/>
<feature type="chain" id="PRO_5046173716" evidence="6">
    <location>
        <begin position="40"/>
        <end position="1093"/>
    </location>
</feature>
<dbReference type="Gene3D" id="2.170.130.10">
    <property type="entry name" value="TonB-dependent receptor, plug domain"/>
    <property type="match status" value="1"/>
</dbReference>
<evidence type="ECO:0000259" key="8">
    <source>
        <dbReference type="Pfam" id="PF07715"/>
    </source>
</evidence>
<keyword evidence="2 4" id="KW-0472">Membrane</keyword>
<reference evidence="9 10" key="1">
    <citation type="submission" date="2023-09" db="EMBL/GenBank/DDBJ databases">
        <authorList>
            <person name="Rey-Velasco X."/>
        </authorList>
    </citation>
    <scope>NUCLEOTIDE SEQUENCE [LARGE SCALE GENOMIC DNA]</scope>
    <source>
        <strain evidence="9 10">W311</strain>
    </source>
</reference>